<dbReference type="EMBL" id="JBHSFQ010000005">
    <property type="protein sequence ID" value="MFC4561831.1"/>
    <property type="molecule type" value="Genomic_DNA"/>
</dbReference>
<dbReference type="CDD" id="cd09731">
    <property type="entry name" value="Cse2_I-E"/>
    <property type="match status" value="1"/>
</dbReference>
<comment type="caution">
    <text evidence="2">The sequence shown here is derived from an EMBL/GenBank/DDBJ whole genome shotgun (WGS) entry which is preliminary data.</text>
</comment>
<sequence length="230" mass="25639">MTTTGPKRTPPLRWVGAFVDERVREIQNGYIHDRSGAVATLAQLRRGAGKTIEAVPELWGLTLDDRFYEAMPPFLRREEKANEQEEAEDAAHIALTLFAVHQQSRREERMHQRGRDLGAAVRRLMPPGDIDEPLRRRFVQVGTAHDLATLAFRLREIVVLLRRDAVALDYGLLADQIHRFQQPGGRSDVRAAWGRGFHASSTTAAAGKAAGTDTSPSAIEPSTETDEDRP</sequence>
<feature type="compositionally biased region" description="Low complexity" evidence="1">
    <location>
        <begin position="201"/>
        <end position="215"/>
    </location>
</feature>
<keyword evidence="3" id="KW-1185">Reference proteome</keyword>
<organism evidence="2 3">
    <name type="scientific">Nocardiopsis mangrovi</name>
    <dbReference type="NCBI Taxonomy" id="1179818"/>
    <lineage>
        <taxon>Bacteria</taxon>
        <taxon>Bacillati</taxon>
        <taxon>Actinomycetota</taxon>
        <taxon>Actinomycetes</taxon>
        <taxon>Streptosporangiales</taxon>
        <taxon>Nocardiopsidaceae</taxon>
        <taxon>Nocardiopsis</taxon>
    </lineage>
</organism>
<name>A0ABV9DUI3_9ACTN</name>
<evidence type="ECO:0000313" key="3">
    <source>
        <dbReference type="Proteomes" id="UP001595923"/>
    </source>
</evidence>
<dbReference type="InterPro" id="IPR038287">
    <property type="entry name" value="Cse2_sf"/>
</dbReference>
<evidence type="ECO:0000256" key="1">
    <source>
        <dbReference type="SAM" id="MobiDB-lite"/>
    </source>
</evidence>
<dbReference type="Pfam" id="PF09485">
    <property type="entry name" value="CRISPR_Cse2"/>
    <property type="match status" value="1"/>
</dbReference>
<dbReference type="NCBIfam" id="TIGR02548">
    <property type="entry name" value="casB_cse2"/>
    <property type="match status" value="1"/>
</dbReference>
<proteinExistence type="predicted"/>
<dbReference type="Gene3D" id="1.10.520.40">
    <property type="entry name" value="CRISPR-associated protein Cse2"/>
    <property type="match status" value="1"/>
</dbReference>
<accession>A0ABV9DUI3</accession>
<feature type="region of interest" description="Disordered" evidence="1">
    <location>
        <begin position="201"/>
        <end position="230"/>
    </location>
</feature>
<evidence type="ECO:0000313" key="2">
    <source>
        <dbReference type="EMBL" id="MFC4561831.1"/>
    </source>
</evidence>
<dbReference type="InterPro" id="IPR013382">
    <property type="entry name" value="CRISPR-assoc_prot_Cse2"/>
</dbReference>
<gene>
    <name evidence="2" type="primary">casB</name>
    <name evidence="2" type="synonym">cse2</name>
    <name evidence="2" type="ORF">ACFO4E_08170</name>
</gene>
<dbReference type="Proteomes" id="UP001595923">
    <property type="component" value="Unassembled WGS sequence"/>
</dbReference>
<protein>
    <submittedName>
        <fullName evidence="2">Type I-E CRISPR-associated protein Cse2/CasB</fullName>
    </submittedName>
</protein>
<reference evidence="3" key="1">
    <citation type="journal article" date="2019" name="Int. J. Syst. Evol. Microbiol.">
        <title>The Global Catalogue of Microorganisms (GCM) 10K type strain sequencing project: providing services to taxonomists for standard genome sequencing and annotation.</title>
        <authorList>
            <consortium name="The Broad Institute Genomics Platform"/>
            <consortium name="The Broad Institute Genome Sequencing Center for Infectious Disease"/>
            <person name="Wu L."/>
            <person name="Ma J."/>
        </authorList>
    </citation>
    <scope>NUCLEOTIDE SEQUENCE [LARGE SCALE GENOMIC DNA]</scope>
    <source>
        <strain evidence="3">XZYJ18</strain>
    </source>
</reference>
<dbReference type="RefSeq" id="WP_378572470.1">
    <property type="nucleotide sequence ID" value="NZ_JBHSFQ010000005.1"/>
</dbReference>